<organism evidence="2">
    <name type="scientific">Flavobacterium sp. WC2409</name>
    <dbReference type="NCBI Taxonomy" id="3234139"/>
    <lineage>
        <taxon>Bacteria</taxon>
        <taxon>Pseudomonadati</taxon>
        <taxon>Bacteroidota</taxon>
        <taxon>Flavobacteriia</taxon>
        <taxon>Flavobacteriales</taxon>
        <taxon>Flavobacteriaceae</taxon>
        <taxon>Flavobacterium</taxon>
    </lineage>
</organism>
<feature type="signal peptide" evidence="1">
    <location>
        <begin position="1"/>
        <end position="18"/>
    </location>
</feature>
<protein>
    <submittedName>
        <fullName evidence="2">Nuclear transport factor 2 family protein</fullName>
    </submittedName>
</protein>
<evidence type="ECO:0000256" key="1">
    <source>
        <dbReference type="SAM" id="SignalP"/>
    </source>
</evidence>
<name>A0AB39W3Z3_9FLAO</name>
<proteinExistence type="predicted"/>
<dbReference type="AlphaFoldDB" id="A0AB39W3Z3"/>
<dbReference type="RefSeq" id="WP_369753557.1">
    <property type="nucleotide sequence ID" value="NZ_CP165625.1"/>
</dbReference>
<dbReference type="InterPro" id="IPR032710">
    <property type="entry name" value="NTF2-like_dom_sf"/>
</dbReference>
<gene>
    <name evidence="2" type="ORF">AB3G34_04310</name>
</gene>
<reference evidence="2" key="1">
    <citation type="submission" date="2024-07" db="EMBL/GenBank/DDBJ databases">
        <authorList>
            <person name="Biller S.J."/>
        </authorList>
    </citation>
    <scope>NUCLEOTIDE SEQUENCE</scope>
    <source>
        <strain evidence="2">WC2409</strain>
    </source>
</reference>
<accession>A0AB39W3Z3</accession>
<evidence type="ECO:0000313" key="2">
    <source>
        <dbReference type="EMBL" id="XDU96335.1"/>
    </source>
</evidence>
<sequence>MKKSILIVLLMITCITYAQKKSNGTIYVEHPAINTVEDMVQAFVKGDTDKVASYLAEDFKSYNGTSIDKTDKGEDKASFLKEMKFWKDNIDYFSIKRSAGAYPDALEYKDANNKDVVWVQTWEDLKGVHNKSGVKIDMPIHRLFIVDKNNKIKTIINYMNSSIPDEIGDSSTDRQNGMIYNHHEYINTIRKMIYAFENNDLDKAYIFYDDKARFLDENNSERKSISLAELKANDKKFLDKFEVNSIDVSGYPDYLHYEMGNTKVVQSWWNYNLTRKSDKKKIILPVFFIDDFNDDGKIVFEHAYYSEKMLEQ</sequence>
<dbReference type="SUPFAM" id="SSF54427">
    <property type="entry name" value="NTF2-like"/>
    <property type="match status" value="2"/>
</dbReference>
<dbReference type="Gene3D" id="3.10.450.50">
    <property type="match status" value="2"/>
</dbReference>
<keyword evidence="1" id="KW-0732">Signal</keyword>
<feature type="chain" id="PRO_5044307367" evidence="1">
    <location>
        <begin position="19"/>
        <end position="312"/>
    </location>
</feature>
<dbReference type="EMBL" id="CP165625">
    <property type="protein sequence ID" value="XDU96335.1"/>
    <property type="molecule type" value="Genomic_DNA"/>
</dbReference>